<protein>
    <submittedName>
        <fullName evidence="1">Uncharacterized protein</fullName>
    </submittedName>
</protein>
<feature type="non-terminal residue" evidence="1">
    <location>
        <position position="155"/>
    </location>
</feature>
<evidence type="ECO:0000313" key="1">
    <source>
        <dbReference type="EMBL" id="KKL17579.1"/>
    </source>
</evidence>
<name>A0A0F9B6M4_9ZZZZ</name>
<reference evidence="1" key="1">
    <citation type="journal article" date="2015" name="Nature">
        <title>Complex archaea that bridge the gap between prokaryotes and eukaryotes.</title>
        <authorList>
            <person name="Spang A."/>
            <person name="Saw J.H."/>
            <person name="Jorgensen S.L."/>
            <person name="Zaremba-Niedzwiedzka K."/>
            <person name="Martijn J."/>
            <person name="Lind A.E."/>
            <person name="van Eijk R."/>
            <person name="Schleper C."/>
            <person name="Guy L."/>
            <person name="Ettema T.J."/>
        </authorList>
    </citation>
    <scope>NUCLEOTIDE SEQUENCE</scope>
</reference>
<dbReference type="AlphaFoldDB" id="A0A0F9B6M4"/>
<dbReference type="EMBL" id="LAZR01039205">
    <property type="protein sequence ID" value="KKL17579.1"/>
    <property type="molecule type" value="Genomic_DNA"/>
</dbReference>
<comment type="caution">
    <text evidence="1">The sequence shown here is derived from an EMBL/GenBank/DDBJ whole genome shotgun (WGS) entry which is preliminary data.</text>
</comment>
<sequence>MANKEEKLITLALRRKAELKRIGGLGLLTREAETKTCECGTTFKTQLVNKDSCEACVQKELEEERRDEKLKVNREEYERQQRLIRDARFPLSMKDTSFTSSDPKIHPGEMAIAQTYASHFTAASRGLIIQSGALEVGTGKTWMAVCTGRMVVGKG</sequence>
<proteinExistence type="predicted"/>
<gene>
    <name evidence="1" type="ORF">LCGC14_2484170</name>
</gene>
<organism evidence="1">
    <name type="scientific">marine sediment metagenome</name>
    <dbReference type="NCBI Taxonomy" id="412755"/>
    <lineage>
        <taxon>unclassified sequences</taxon>
        <taxon>metagenomes</taxon>
        <taxon>ecological metagenomes</taxon>
    </lineage>
</organism>
<accession>A0A0F9B6M4</accession>